<dbReference type="RefSeq" id="XP_009044393.1">
    <property type="nucleotide sequence ID" value="XM_009046145.1"/>
</dbReference>
<feature type="compositionally biased region" description="Low complexity" evidence="1">
    <location>
        <begin position="549"/>
        <end position="559"/>
    </location>
</feature>
<feature type="compositionally biased region" description="Basic and acidic residues" evidence="1">
    <location>
        <begin position="909"/>
        <end position="928"/>
    </location>
</feature>
<feature type="compositionally biased region" description="Acidic residues" evidence="1">
    <location>
        <begin position="1035"/>
        <end position="1046"/>
    </location>
</feature>
<dbReference type="GO" id="GO:0061630">
    <property type="term" value="F:ubiquitin protein ligase activity"/>
    <property type="evidence" value="ECO:0007669"/>
    <property type="project" value="InterPro"/>
</dbReference>
<feature type="compositionally biased region" description="Low complexity" evidence="1">
    <location>
        <begin position="171"/>
        <end position="183"/>
    </location>
</feature>
<dbReference type="AlphaFoldDB" id="V4AL30"/>
<feature type="compositionally biased region" description="Gly residues" evidence="1">
    <location>
        <begin position="184"/>
        <end position="202"/>
    </location>
</feature>
<feature type="region of interest" description="Disordered" evidence="1">
    <location>
        <begin position="160"/>
        <end position="261"/>
    </location>
</feature>
<dbReference type="HOGENOM" id="CLU_284739_0_0_1"/>
<evidence type="ECO:0000313" key="2">
    <source>
        <dbReference type="EMBL" id="ESP04884.1"/>
    </source>
</evidence>
<dbReference type="GO" id="GO:0006397">
    <property type="term" value="P:mRNA processing"/>
    <property type="evidence" value="ECO:0007669"/>
    <property type="project" value="InterPro"/>
</dbReference>
<feature type="region of interest" description="Disordered" evidence="1">
    <location>
        <begin position="1030"/>
        <end position="1090"/>
    </location>
</feature>
<feature type="compositionally biased region" description="Gly residues" evidence="1">
    <location>
        <begin position="220"/>
        <end position="234"/>
    </location>
</feature>
<dbReference type="GO" id="GO:0005634">
    <property type="term" value="C:nucleus"/>
    <property type="evidence" value="ECO:0007669"/>
    <property type="project" value="TreeGrafter"/>
</dbReference>
<dbReference type="PANTHER" id="PTHR15439">
    <property type="entry name" value="RETINOBLASTOMA-BINDING PROTEIN 6"/>
    <property type="match status" value="1"/>
</dbReference>
<feature type="compositionally biased region" description="Acidic residues" evidence="1">
    <location>
        <begin position="893"/>
        <end position="908"/>
    </location>
</feature>
<dbReference type="GeneID" id="20248159"/>
<evidence type="ECO:0008006" key="4">
    <source>
        <dbReference type="Google" id="ProtNLM"/>
    </source>
</evidence>
<dbReference type="KEGG" id="lgi:LOTGIDRAFT_229969"/>
<dbReference type="GO" id="GO:0006511">
    <property type="term" value="P:ubiquitin-dependent protein catabolic process"/>
    <property type="evidence" value="ECO:0007669"/>
    <property type="project" value="TreeGrafter"/>
</dbReference>
<dbReference type="OMA" id="HINEDVS"/>
<name>V4AL30_LOTGI</name>
<dbReference type="PANTHER" id="PTHR15439:SF0">
    <property type="entry name" value="CELL DIVISION CYCLE AND APOPTOSIS REGULATOR PROTEIN 1-RELATED"/>
    <property type="match status" value="1"/>
</dbReference>
<feature type="compositionally biased region" description="Basic and acidic residues" evidence="1">
    <location>
        <begin position="236"/>
        <end position="261"/>
    </location>
</feature>
<accession>V4AL30</accession>
<dbReference type="EMBL" id="KB199651">
    <property type="protein sequence ID" value="ESP04884.1"/>
    <property type="molecule type" value="Genomic_DNA"/>
</dbReference>
<evidence type="ECO:0000313" key="3">
    <source>
        <dbReference type="Proteomes" id="UP000030746"/>
    </source>
</evidence>
<feature type="region of interest" description="Disordered" evidence="1">
    <location>
        <begin position="890"/>
        <end position="928"/>
    </location>
</feature>
<dbReference type="GO" id="GO:0016567">
    <property type="term" value="P:protein ubiquitination"/>
    <property type="evidence" value="ECO:0007669"/>
    <property type="project" value="InterPro"/>
</dbReference>
<sequence>MTSTSTPTSNTASSTAEMWSQAAAAYQAYNNSAQWSNAAQMYNTASAYGNNQWDANSAYNTNWSTGAANTGTAGTGTTGYNTNQWYGGNYNTGTGDASSYSTGMTGASNNQNAYTANTAAFSTNTGYVDQSQNYGADGYSTGGYGNQYGNYGGYGNQGYGNKGNDKGGRFGNNRSGSGNRNQGSMGGGNRSGGGRSGGMGGGGRDRDRSNGRSGGRDGRMGGGRFSDGGSGGRFGGRRDRDESGDFDKPYNPKRVKLDRDMGRMSGMIEQTSSTISSLRRGWGNMDSKELNKKVDYLLNQQMMLIEKQSHMAEMMERREMEMMSEMNAMMKDRDDMMRHMGPGGYGGGFEGGMPGPRWSRDMRDNSWISPEESVMRFTEYLLFFFPKPTCTQTLIRAVLSSRLNIKVEFRFKELEKDGDKVIRGHLLLGYFVLSHGTNSDLDTLRDFLFERAMYTLMTKTLGHIAVNSNRVMEAKKNEDRIIRGDEMCEINGSEAVKIWSSRPDRDRDHKDKDKDEKKEDKSEDSEVKTEETAETEKHEDEEMKEESEQQQQQQQQQLQEGEEHSEKDGEEKHDDTKSEDGKRGRERRDSERSKDDRRDRSREDRHDRDRHGRQRKPRSEYKFFSPRLRERLEMMRDELPTGQHIRSIHDMSYAAKCNNVGITLTVYRRRPDDFLLETYDAELYADEIYLGRGHGKDVREAHKYAFIHSRDEILAASLNEMLATRKRLIELNLNDPLLLDVQYRGPFHDVGNNMSNLKMANEWPLGEDKPIDDFILLEDEEDRKKNHYKTLEVSATQNSMLLEWVRSGREDNMPHRCQLYLEKVKIADVKAPNKIKAKNMAAQAALKKLKTTQTFIRYSIDPEKPPLFTHTDLKERSQILENRYKQIKAEETGIIEEDEEPKTEEEEKEESREERRERREKERIKEREKEELEERCLDEVIGEEVDKYLAQDDMEGVTLGEDLPVNIKRRVSLLAVQKGLLVMPCGTDDLILLNKDNYLCPNMVKKLTENDNKLGRYYLVQLRVAGEEKPMRLVEEEEEDDEEDEESKDHSKDERDEEKPAEKSEEVKTEDIKTEPDSENGNTETAMEAE</sequence>
<feature type="compositionally biased region" description="Polar residues" evidence="1">
    <location>
        <begin position="1079"/>
        <end position="1090"/>
    </location>
</feature>
<dbReference type="OrthoDB" id="6143840at2759"/>
<feature type="compositionally biased region" description="Basic and acidic residues" evidence="1">
    <location>
        <begin position="203"/>
        <end position="219"/>
    </location>
</feature>
<gene>
    <name evidence="2" type="ORF">LOTGIDRAFT_229969</name>
</gene>
<feature type="compositionally biased region" description="Basic and acidic residues" evidence="1">
    <location>
        <begin position="502"/>
        <end position="541"/>
    </location>
</feature>
<proteinExistence type="predicted"/>
<feature type="compositionally biased region" description="Basic and acidic residues" evidence="1">
    <location>
        <begin position="1047"/>
        <end position="1076"/>
    </location>
</feature>
<evidence type="ECO:0000256" key="1">
    <source>
        <dbReference type="SAM" id="MobiDB-lite"/>
    </source>
</evidence>
<protein>
    <recommendedName>
        <fullName evidence="4">DRBM domain-containing protein</fullName>
    </recommendedName>
</protein>
<dbReference type="CTD" id="20248159"/>
<feature type="compositionally biased region" description="Basic and acidic residues" evidence="1">
    <location>
        <begin position="561"/>
        <end position="610"/>
    </location>
</feature>
<dbReference type="Proteomes" id="UP000030746">
    <property type="component" value="Unassembled WGS sequence"/>
</dbReference>
<dbReference type="InterPro" id="IPR033489">
    <property type="entry name" value="RBBP6"/>
</dbReference>
<keyword evidence="3" id="KW-1185">Reference proteome</keyword>
<dbReference type="STRING" id="225164.V4AL30"/>
<reference evidence="2 3" key="1">
    <citation type="journal article" date="2013" name="Nature">
        <title>Insights into bilaterian evolution from three spiralian genomes.</title>
        <authorList>
            <person name="Simakov O."/>
            <person name="Marletaz F."/>
            <person name="Cho S.J."/>
            <person name="Edsinger-Gonzales E."/>
            <person name="Havlak P."/>
            <person name="Hellsten U."/>
            <person name="Kuo D.H."/>
            <person name="Larsson T."/>
            <person name="Lv J."/>
            <person name="Arendt D."/>
            <person name="Savage R."/>
            <person name="Osoegawa K."/>
            <person name="de Jong P."/>
            <person name="Grimwood J."/>
            <person name="Chapman J.A."/>
            <person name="Shapiro H."/>
            <person name="Aerts A."/>
            <person name="Otillar R.P."/>
            <person name="Terry A.Y."/>
            <person name="Boore J.L."/>
            <person name="Grigoriev I.V."/>
            <person name="Lindberg D.R."/>
            <person name="Seaver E.C."/>
            <person name="Weisblat D.A."/>
            <person name="Putnam N.H."/>
            <person name="Rokhsar D.S."/>
        </authorList>
    </citation>
    <scope>NUCLEOTIDE SEQUENCE [LARGE SCALE GENOMIC DNA]</scope>
</reference>
<organism evidence="2 3">
    <name type="scientific">Lottia gigantea</name>
    <name type="common">Giant owl limpet</name>
    <dbReference type="NCBI Taxonomy" id="225164"/>
    <lineage>
        <taxon>Eukaryota</taxon>
        <taxon>Metazoa</taxon>
        <taxon>Spiralia</taxon>
        <taxon>Lophotrochozoa</taxon>
        <taxon>Mollusca</taxon>
        <taxon>Gastropoda</taxon>
        <taxon>Patellogastropoda</taxon>
        <taxon>Lottioidea</taxon>
        <taxon>Lottiidae</taxon>
        <taxon>Lottia</taxon>
    </lineage>
</organism>
<feature type="region of interest" description="Disordered" evidence="1">
    <location>
        <begin position="499"/>
        <end position="624"/>
    </location>
</feature>